<keyword evidence="8" id="KW-1185">Reference proteome</keyword>
<dbReference type="Proteomes" id="UP001152422">
    <property type="component" value="Unassembled WGS sequence"/>
</dbReference>
<comment type="caution">
    <text evidence="7">The sequence shown here is derived from an EMBL/GenBank/DDBJ whole genome shotgun (WGS) entry which is preliminary data.</text>
</comment>
<evidence type="ECO:0000256" key="1">
    <source>
        <dbReference type="ARBA" id="ARBA00008857"/>
    </source>
</evidence>
<accession>A0A9X4R0P0</accession>
<protein>
    <submittedName>
        <fullName evidence="7">Site-specific integrase</fullName>
    </submittedName>
</protein>
<gene>
    <name evidence="7" type="ORF">M4L89_08220</name>
</gene>
<organism evidence="7 8">
    <name type="scientific">Staphylococcus equorum</name>
    <dbReference type="NCBI Taxonomy" id="246432"/>
    <lineage>
        <taxon>Bacteria</taxon>
        <taxon>Bacillati</taxon>
        <taxon>Bacillota</taxon>
        <taxon>Bacilli</taxon>
        <taxon>Bacillales</taxon>
        <taxon>Staphylococcaceae</taxon>
        <taxon>Staphylococcus</taxon>
    </lineage>
</organism>
<keyword evidence="3" id="KW-0233">DNA recombination</keyword>
<dbReference type="PANTHER" id="PTHR30349:SF64">
    <property type="entry name" value="PROPHAGE INTEGRASE INTD-RELATED"/>
    <property type="match status" value="1"/>
</dbReference>
<dbReference type="GO" id="GO:0003677">
    <property type="term" value="F:DNA binding"/>
    <property type="evidence" value="ECO:0007669"/>
    <property type="project" value="UniProtKB-UniRule"/>
</dbReference>
<dbReference type="AlphaFoldDB" id="A0A9X4R0P0"/>
<evidence type="ECO:0000313" key="8">
    <source>
        <dbReference type="Proteomes" id="UP001152422"/>
    </source>
</evidence>
<dbReference type="Pfam" id="PF00589">
    <property type="entry name" value="Phage_integrase"/>
    <property type="match status" value="1"/>
</dbReference>
<dbReference type="CDD" id="cd01189">
    <property type="entry name" value="INT_ICEBs1_C_like"/>
    <property type="match status" value="1"/>
</dbReference>
<evidence type="ECO:0000259" key="5">
    <source>
        <dbReference type="PROSITE" id="PS51898"/>
    </source>
</evidence>
<dbReference type="SUPFAM" id="SSF56349">
    <property type="entry name" value="DNA breaking-rejoining enzymes"/>
    <property type="match status" value="1"/>
</dbReference>
<dbReference type="PANTHER" id="PTHR30349">
    <property type="entry name" value="PHAGE INTEGRASE-RELATED"/>
    <property type="match status" value="1"/>
</dbReference>
<evidence type="ECO:0000256" key="2">
    <source>
        <dbReference type="ARBA" id="ARBA00023125"/>
    </source>
</evidence>
<name>A0A9X4R0P0_9STAP</name>
<dbReference type="PROSITE" id="PS51898">
    <property type="entry name" value="TYR_RECOMBINASE"/>
    <property type="match status" value="1"/>
</dbReference>
<dbReference type="GO" id="GO:0015074">
    <property type="term" value="P:DNA integration"/>
    <property type="evidence" value="ECO:0007669"/>
    <property type="project" value="InterPro"/>
</dbReference>
<feature type="domain" description="Tyr recombinase" evidence="5">
    <location>
        <begin position="185"/>
        <end position="394"/>
    </location>
</feature>
<dbReference type="PROSITE" id="PS51900">
    <property type="entry name" value="CB"/>
    <property type="match status" value="1"/>
</dbReference>
<dbReference type="EMBL" id="JAMBQA010000004">
    <property type="protein sequence ID" value="MDG0846207.1"/>
    <property type="molecule type" value="Genomic_DNA"/>
</dbReference>
<dbReference type="InterPro" id="IPR011010">
    <property type="entry name" value="DNA_brk_join_enz"/>
</dbReference>
<evidence type="ECO:0000313" key="7">
    <source>
        <dbReference type="EMBL" id="MDG0846207.1"/>
    </source>
</evidence>
<dbReference type="InterPro" id="IPR002104">
    <property type="entry name" value="Integrase_catalytic"/>
</dbReference>
<comment type="similarity">
    <text evidence="1">Belongs to the 'phage' integrase family.</text>
</comment>
<dbReference type="InterPro" id="IPR010998">
    <property type="entry name" value="Integrase_recombinase_N"/>
</dbReference>
<dbReference type="GO" id="GO:0006310">
    <property type="term" value="P:DNA recombination"/>
    <property type="evidence" value="ECO:0007669"/>
    <property type="project" value="UniProtKB-KW"/>
</dbReference>
<keyword evidence="2 4" id="KW-0238">DNA-binding</keyword>
<dbReference type="Gene3D" id="1.10.150.130">
    <property type="match status" value="1"/>
</dbReference>
<dbReference type="InterPro" id="IPR050090">
    <property type="entry name" value="Tyrosine_recombinase_XerCD"/>
</dbReference>
<proteinExistence type="inferred from homology"/>
<evidence type="ECO:0000256" key="3">
    <source>
        <dbReference type="ARBA" id="ARBA00023172"/>
    </source>
</evidence>
<dbReference type="InterPro" id="IPR013762">
    <property type="entry name" value="Integrase-like_cat_sf"/>
</dbReference>
<evidence type="ECO:0000259" key="6">
    <source>
        <dbReference type="PROSITE" id="PS51900"/>
    </source>
</evidence>
<dbReference type="Gene3D" id="1.10.443.10">
    <property type="entry name" value="Intergrase catalytic core"/>
    <property type="match status" value="1"/>
</dbReference>
<sequence length="401" mass="47154">MWSEQFKDKEGKNKYRYYEKYKDPYSDKWKRVSIVMNKNTKASQKEAVFQLDDKIKSKMSTSTNNNLKSLTFHNLLDEWFEYHKNTSGLKVTTLNNSKVRLNNLKSNIDEHTLVSKLDVKHVQKLINGLSEIYSENQVRRQLNDMKKALSYATKFYGYTNKHMLNDVEVPKKAKTLEDIEKEEQKIYNYLEMNQVLKIRDFILTKKHSDKRLNLFVASLIELQALTGMRIGEVQALQEKDIDFQNKTIDINGTIHWIKYENGYGYKDTTKTRGSRRTISINKRAVEILKKVILENKKSAHWEKDYIDRGFIFTTRFGNPLYSHKVNKLLSDATIELGINKKVTSHTFRHTHISILVEMNVSLKAIMKRVGHTDEKTTIQIYTHVTEKMDKQLTEKLENIPN</sequence>
<dbReference type="RefSeq" id="WP_277583268.1">
    <property type="nucleotide sequence ID" value="NZ_JAMBPW010000003.1"/>
</dbReference>
<feature type="domain" description="Core-binding (CB)" evidence="6">
    <location>
        <begin position="70"/>
        <end position="153"/>
    </location>
</feature>
<reference evidence="7" key="1">
    <citation type="submission" date="2022-05" db="EMBL/GenBank/DDBJ databases">
        <title>Comparative genomics of Staphylococcus equorum isolates.</title>
        <authorList>
            <person name="Luelf R.H."/>
        </authorList>
    </citation>
    <scope>NUCLEOTIDE SEQUENCE</scope>
    <source>
        <strain evidence="7">TMW 2.2497</strain>
    </source>
</reference>
<evidence type="ECO:0000256" key="4">
    <source>
        <dbReference type="PROSITE-ProRule" id="PRU01248"/>
    </source>
</evidence>
<dbReference type="InterPro" id="IPR044068">
    <property type="entry name" value="CB"/>
</dbReference>